<feature type="region of interest" description="Disordered" evidence="1">
    <location>
        <begin position="69"/>
        <end position="100"/>
    </location>
</feature>
<evidence type="ECO:0000313" key="3">
    <source>
        <dbReference type="Proteomes" id="UP001642484"/>
    </source>
</evidence>
<name>A0ABP0JLI0_9DINO</name>
<gene>
    <name evidence="2" type="ORF">CCMP2556_LOCUS12016</name>
</gene>
<proteinExistence type="predicted"/>
<comment type="caution">
    <text evidence="2">The sequence shown here is derived from an EMBL/GenBank/DDBJ whole genome shotgun (WGS) entry which is preliminary data.</text>
</comment>
<dbReference type="EMBL" id="CAXAMN010005747">
    <property type="protein sequence ID" value="CAK9015203.1"/>
    <property type="molecule type" value="Genomic_DNA"/>
</dbReference>
<sequence length="192" mass="21935">MSVGLLLTANSVPCGAHAKREYRGMDIRPRQILATSFHDHTVQHLHLTSTFKKTKRHLKVLQADMATPLRRIRSEPQVSSDTVAGPRGLGGRKPPKRDQCEVPSVELAGPLQKSAYKPVWDLPEEPMEFSKMESLNDSWNRSRSSLKGRSNTSMNVSMNFLQKSLQNDYEQQAQWNSKWSFKRRRDGGFWAK</sequence>
<evidence type="ECO:0000256" key="1">
    <source>
        <dbReference type="SAM" id="MobiDB-lite"/>
    </source>
</evidence>
<keyword evidence="3" id="KW-1185">Reference proteome</keyword>
<organism evidence="2 3">
    <name type="scientific">Durusdinium trenchii</name>
    <dbReference type="NCBI Taxonomy" id="1381693"/>
    <lineage>
        <taxon>Eukaryota</taxon>
        <taxon>Sar</taxon>
        <taxon>Alveolata</taxon>
        <taxon>Dinophyceae</taxon>
        <taxon>Suessiales</taxon>
        <taxon>Symbiodiniaceae</taxon>
        <taxon>Durusdinium</taxon>
    </lineage>
</organism>
<reference evidence="2 3" key="1">
    <citation type="submission" date="2024-02" db="EMBL/GenBank/DDBJ databases">
        <authorList>
            <person name="Chen Y."/>
            <person name="Shah S."/>
            <person name="Dougan E. K."/>
            <person name="Thang M."/>
            <person name="Chan C."/>
        </authorList>
    </citation>
    <scope>NUCLEOTIDE SEQUENCE [LARGE SCALE GENOMIC DNA]</scope>
</reference>
<dbReference type="Proteomes" id="UP001642484">
    <property type="component" value="Unassembled WGS sequence"/>
</dbReference>
<protein>
    <submittedName>
        <fullName evidence="2">Uncharacterized protein</fullName>
    </submittedName>
</protein>
<accession>A0ABP0JLI0</accession>
<evidence type="ECO:0000313" key="2">
    <source>
        <dbReference type="EMBL" id="CAK9015203.1"/>
    </source>
</evidence>